<evidence type="ECO:0000256" key="5">
    <source>
        <dbReference type="SAM" id="Phobius"/>
    </source>
</evidence>
<evidence type="ECO:0000259" key="6">
    <source>
        <dbReference type="PROSITE" id="PS50262"/>
    </source>
</evidence>
<evidence type="ECO:0000256" key="3">
    <source>
        <dbReference type="ARBA" id="ARBA00022989"/>
    </source>
</evidence>
<protein>
    <recommendedName>
        <fullName evidence="6">G-protein coupled receptors family 1 profile domain-containing protein</fullName>
    </recommendedName>
</protein>
<dbReference type="PANTHER" id="PTHR46641">
    <property type="entry name" value="FMRFAMIDE RECEPTOR-RELATED"/>
    <property type="match status" value="1"/>
</dbReference>
<name>R7T943_CAPTE</name>
<dbReference type="InterPro" id="IPR052954">
    <property type="entry name" value="GPCR-Ligand_Int"/>
</dbReference>
<dbReference type="InterPro" id="IPR017452">
    <property type="entry name" value="GPCR_Rhodpsn_7TM"/>
</dbReference>
<dbReference type="PROSITE" id="PS50262">
    <property type="entry name" value="G_PROTEIN_RECEP_F1_2"/>
    <property type="match status" value="1"/>
</dbReference>
<organism evidence="7">
    <name type="scientific">Capitella teleta</name>
    <name type="common">Polychaete worm</name>
    <dbReference type="NCBI Taxonomy" id="283909"/>
    <lineage>
        <taxon>Eukaryota</taxon>
        <taxon>Metazoa</taxon>
        <taxon>Spiralia</taxon>
        <taxon>Lophotrochozoa</taxon>
        <taxon>Annelida</taxon>
        <taxon>Polychaeta</taxon>
        <taxon>Sedentaria</taxon>
        <taxon>Scolecida</taxon>
        <taxon>Capitellidae</taxon>
        <taxon>Capitella</taxon>
    </lineage>
</organism>
<dbReference type="HOGENOM" id="CLU_135412_0_0_1"/>
<keyword evidence="3 5" id="KW-1133">Transmembrane helix</keyword>
<feature type="non-terminal residue" evidence="7">
    <location>
        <position position="1"/>
    </location>
</feature>
<feature type="domain" description="G-protein coupled receptors family 1 profile" evidence="6">
    <location>
        <begin position="11"/>
        <end position="139"/>
    </location>
</feature>
<dbReference type="PANTHER" id="PTHR46641:SF25">
    <property type="entry name" value="CNMAMIDE RECEPTOR-RELATED"/>
    <property type="match status" value="1"/>
</dbReference>
<evidence type="ECO:0000256" key="2">
    <source>
        <dbReference type="ARBA" id="ARBA00022692"/>
    </source>
</evidence>
<dbReference type="STRING" id="283909.R7T943"/>
<dbReference type="Pfam" id="PF00001">
    <property type="entry name" value="7tm_1"/>
    <property type="match status" value="1"/>
</dbReference>
<feature type="transmembrane region" description="Helical" evidence="5">
    <location>
        <begin position="73"/>
        <end position="92"/>
    </location>
</feature>
<gene>
    <name evidence="7" type="ORF">CAPTEDRAFT_26994</name>
</gene>
<dbReference type="InterPro" id="IPR000276">
    <property type="entry name" value="GPCR_Rhodpsn"/>
</dbReference>
<dbReference type="AlphaFoldDB" id="R7T943"/>
<dbReference type="SUPFAM" id="SSF81321">
    <property type="entry name" value="Family A G protein-coupled receptor-like"/>
    <property type="match status" value="1"/>
</dbReference>
<evidence type="ECO:0000313" key="7">
    <source>
        <dbReference type="EMBL" id="ELT90219.1"/>
    </source>
</evidence>
<reference evidence="7" key="1">
    <citation type="journal article" date="2013" name="Nature">
        <title>Insights into bilaterian evolution from three spiralian genomes.</title>
        <authorList>
            <person name="Simakov O."/>
            <person name="Marletaz F."/>
            <person name="Cho S.J."/>
            <person name="Edsinger-Gonzales E."/>
            <person name="Havlak P."/>
            <person name="Hellsten U."/>
            <person name="Kuo D.H."/>
            <person name="Larsson T."/>
            <person name="Lv J."/>
            <person name="Arendt D."/>
            <person name="Savage R."/>
            <person name="Osoegawa K."/>
            <person name="de Jong P."/>
            <person name="Grimwood J."/>
            <person name="Chapman J.A."/>
            <person name="Shapiro H."/>
            <person name="Aerts A."/>
            <person name="Otillar R.P."/>
            <person name="Terry A.Y."/>
            <person name="Boore J.L."/>
            <person name="Grigoriev I.V."/>
            <person name="Lindberg D.R."/>
            <person name="Seaver E.C."/>
            <person name="Weisblat D.A."/>
            <person name="Putnam N.H."/>
            <person name="Rokhsar D.S."/>
        </authorList>
    </citation>
    <scope>NUCLEOTIDE SEQUENCE</scope>
    <source>
        <strain evidence="7">I ESC-2004</strain>
    </source>
</reference>
<keyword evidence="2 5" id="KW-0812">Transmembrane</keyword>
<dbReference type="OrthoDB" id="9990906at2759"/>
<dbReference type="Gene3D" id="1.20.1070.10">
    <property type="entry name" value="Rhodopsin 7-helix transmembrane proteins"/>
    <property type="match status" value="1"/>
</dbReference>
<evidence type="ECO:0000256" key="1">
    <source>
        <dbReference type="ARBA" id="ARBA00004370"/>
    </source>
</evidence>
<dbReference type="PROSITE" id="PS00237">
    <property type="entry name" value="G_PROTEIN_RECEP_F1_1"/>
    <property type="match status" value="1"/>
</dbReference>
<evidence type="ECO:0000256" key="4">
    <source>
        <dbReference type="ARBA" id="ARBA00023136"/>
    </source>
</evidence>
<dbReference type="GO" id="GO:0004930">
    <property type="term" value="F:G protein-coupled receptor activity"/>
    <property type="evidence" value="ECO:0007669"/>
    <property type="project" value="InterPro"/>
</dbReference>
<dbReference type="GO" id="GO:0016020">
    <property type="term" value="C:membrane"/>
    <property type="evidence" value="ECO:0007669"/>
    <property type="project" value="UniProtKB-SubCell"/>
</dbReference>
<proteinExistence type="predicted"/>
<keyword evidence="4 5" id="KW-0472">Membrane</keyword>
<accession>R7T943</accession>
<sequence>LPIIVFFGTIGNGLSIRVLLRRRMRGKSVYIYLLVLSCSDTAVLYFSAFKTWIYELSNWELLHVSTEVCKVSTLFILVALHCSSWLIVLVTIDRSVAVWSPLRAASLCSLRQAWCMSGLLILASVVYNAHVLWTFSLYY</sequence>
<comment type="subcellular location">
    <subcellularLocation>
        <location evidence="1">Membrane</location>
    </subcellularLocation>
</comment>
<feature type="transmembrane region" description="Helical" evidence="5">
    <location>
        <begin position="29"/>
        <end position="53"/>
    </location>
</feature>
<feature type="transmembrane region" description="Helical" evidence="5">
    <location>
        <begin position="113"/>
        <end position="133"/>
    </location>
</feature>
<feature type="non-terminal residue" evidence="7">
    <location>
        <position position="139"/>
    </location>
</feature>
<dbReference type="EMBL" id="KB311008">
    <property type="protein sequence ID" value="ELT90219.1"/>
    <property type="molecule type" value="Genomic_DNA"/>
</dbReference>